<comment type="caution">
    <text evidence="1">The sequence shown here is derived from an EMBL/GenBank/DDBJ whole genome shotgun (WGS) entry which is preliminary data.</text>
</comment>
<gene>
    <name evidence="1" type="ORF">LCGC14_2007140</name>
</gene>
<dbReference type="EMBL" id="LAZR01022925">
    <property type="protein sequence ID" value="KKL80205.1"/>
    <property type="molecule type" value="Genomic_DNA"/>
</dbReference>
<reference evidence="1" key="1">
    <citation type="journal article" date="2015" name="Nature">
        <title>Complex archaea that bridge the gap between prokaryotes and eukaryotes.</title>
        <authorList>
            <person name="Spang A."/>
            <person name="Saw J.H."/>
            <person name="Jorgensen S.L."/>
            <person name="Zaremba-Niedzwiedzka K."/>
            <person name="Martijn J."/>
            <person name="Lind A.E."/>
            <person name="van Eijk R."/>
            <person name="Schleper C."/>
            <person name="Guy L."/>
            <person name="Ettema T.J."/>
        </authorList>
    </citation>
    <scope>NUCLEOTIDE SEQUENCE</scope>
</reference>
<proteinExistence type="predicted"/>
<accession>A0A0F9HET1</accession>
<organism evidence="1">
    <name type="scientific">marine sediment metagenome</name>
    <dbReference type="NCBI Taxonomy" id="412755"/>
    <lineage>
        <taxon>unclassified sequences</taxon>
        <taxon>metagenomes</taxon>
        <taxon>ecological metagenomes</taxon>
    </lineage>
</organism>
<dbReference type="AlphaFoldDB" id="A0A0F9HET1"/>
<protein>
    <submittedName>
        <fullName evidence="1">Uncharacterized protein</fullName>
    </submittedName>
</protein>
<evidence type="ECO:0000313" key="1">
    <source>
        <dbReference type="EMBL" id="KKL80205.1"/>
    </source>
</evidence>
<name>A0A0F9HET1_9ZZZZ</name>
<sequence>MEWKCPKCGEVDEYIKIGLKYKCMKCEKEFEEDYE</sequence>